<proteinExistence type="predicted"/>
<reference evidence="1" key="1">
    <citation type="submission" date="2021-05" db="EMBL/GenBank/DDBJ databases">
        <authorList>
            <person name="Pietrasiak N."/>
            <person name="Ward R."/>
            <person name="Stajich J.E."/>
            <person name="Kurbessoian T."/>
        </authorList>
    </citation>
    <scope>NUCLEOTIDE SEQUENCE</scope>
    <source>
        <strain evidence="1">CPER-KK1</strain>
    </source>
</reference>
<dbReference type="Proteomes" id="UP000753908">
    <property type="component" value="Unassembled WGS sequence"/>
</dbReference>
<sequence>MSKFWDLNTGFIGRYPIPKGQGADIKDRIEEDGIDLQEIYKPIPQDIINRWSHWLV</sequence>
<protein>
    <submittedName>
        <fullName evidence="1">Uncharacterized protein</fullName>
    </submittedName>
</protein>
<gene>
    <name evidence="1" type="ORF">KME25_06505</name>
</gene>
<reference evidence="1" key="2">
    <citation type="journal article" date="2022" name="Microbiol. Resour. Announc.">
        <title>Metagenome Sequencing to Explore Phylogenomics of Terrestrial Cyanobacteria.</title>
        <authorList>
            <person name="Ward R.D."/>
            <person name="Stajich J.E."/>
            <person name="Johansen J.R."/>
            <person name="Huntemann M."/>
            <person name="Clum A."/>
            <person name="Foster B."/>
            <person name="Foster B."/>
            <person name="Roux S."/>
            <person name="Palaniappan K."/>
            <person name="Varghese N."/>
            <person name="Mukherjee S."/>
            <person name="Reddy T.B.K."/>
            <person name="Daum C."/>
            <person name="Copeland A."/>
            <person name="Chen I.A."/>
            <person name="Ivanova N.N."/>
            <person name="Kyrpides N.C."/>
            <person name="Shapiro N."/>
            <person name="Eloe-Fadrosh E.A."/>
            <person name="Pietrasiak N."/>
        </authorList>
    </citation>
    <scope>NUCLEOTIDE SEQUENCE</scope>
    <source>
        <strain evidence="1">CPER-KK1</strain>
    </source>
</reference>
<comment type="caution">
    <text evidence="1">The sequence shown here is derived from an EMBL/GenBank/DDBJ whole genome shotgun (WGS) entry which is preliminary data.</text>
</comment>
<accession>A0A951U8A5</accession>
<evidence type="ECO:0000313" key="2">
    <source>
        <dbReference type="Proteomes" id="UP000753908"/>
    </source>
</evidence>
<evidence type="ECO:0000313" key="1">
    <source>
        <dbReference type="EMBL" id="MBW4544078.1"/>
    </source>
</evidence>
<name>A0A951U8A5_9CYAN</name>
<organism evidence="1 2">
    <name type="scientific">Symplocastrum torsivum CPER-KK1</name>
    <dbReference type="NCBI Taxonomy" id="450513"/>
    <lineage>
        <taxon>Bacteria</taxon>
        <taxon>Bacillati</taxon>
        <taxon>Cyanobacteriota</taxon>
        <taxon>Cyanophyceae</taxon>
        <taxon>Oscillatoriophycideae</taxon>
        <taxon>Oscillatoriales</taxon>
        <taxon>Microcoleaceae</taxon>
        <taxon>Symplocastrum</taxon>
    </lineage>
</organism>
<dbReference type="EMBL" id="JAHHIF010000006">
    <property type="protein sequence ID" value="MBW4544078.1"/>
    <property type="molecule type" value="Genomic_DNA"/>
</dbReference>
<dbReference type="AlphaFoldDB" id="A0A951U8A5"/>